<evidence type="ECO:0000313" key="5">
    <source>
        <dbReference type="Proteomes" id="UP000886844"/>
    </source>
</evidence>
<dbReference type="AlphaFoldDB" id="A0A9D1Z1Z5"/>
<dbReference type="PROSITE" id="PS50005">
    <property type="entry name" value="TPR"/>
    <property type="match status" value="2"/>
</dbReference>
<dbReference type="SUPFAM" id="SSF48452">
    <property type="entry name" value="TPR-like"/>
    <property type="match status" value="1"/>
</dbReference>
<feature type="chain" id="PRO_5038629485" evidence="3">
    <location>
        <begin position="21"/>
        <end position="262"/>
    </location>
</feature>
<evidence type="ECO:0000256" key="3">
    <source>
        <dbReference type="SAM" id="SignalP"/>
    </source>
</evidence>
<dbReference type="InterPro" id="IPR019734">
    <property type="entry name" value="TPR_rpt"/>
</dbReference>
<feature type="compositionally biased region" description="Basic and acidic residues" evidence="2">
    <location>
        <begin position="239"/>
        <end position="252"/>
    </location>
</feature>
<comment type="caution">
    <text evidence="4">The sequence shown here is derived from an EMBL/GenBank/DDBJ whole genome shotgun (WGS) entry which is preliminary data.</text>
</comment>
<dbReference type="Gene3D" id="1.25.40.10">
    <property type="entry name" value="Tetratricopeptide repeat domain"/>
    <property type="match status" value="2"/>
</dbReference>
<keyword evidence="3" id="KW-0732">Signal</keyword>
<proteinExistence type="predicted"/>
<dbReference type="SMART" id="SM00028">
    <property type="entry name" value="TPR"/>
    <property type="match status" value="3"/>
</dbReference>
<name>A0A9D1Z1Z5_9BACT</name>
<gene>
    <name evidence="4" type="ORF">H9828_08885</name>
</gene>
<dbReference type="PANTHER" id="PTHR44117:SF1">
    <property type="entry name" value="INTRAFLAGELLAR TRANSPORT PROTEIN 88 HOMOLOG"/>
    <property type="match status" value="1"/>
</dbReference>
<reference evidence="4" key="2">
    <citation type="submission" date="2021-04" db="EMBL/GenBank/DDBJ databases">
        <authorList>
            <person name="Gilroy R."/>
        </authorList>
    </citation>
    <scope>NUCLEOTIDE SEQUENCE</scope>
    <source>
        <strain evidence="4">5134</strain>
    </source>
</reference>
<evidence type="ECO:0000313" key="4">
    <source>
        <dbReference type="EMBL" id="HIY69516.1"/>
    </source>
</evidence>
<dbReference type="InterPro" id="IPR011990">
    <property type="entry name" value="TPR-like_helical_dom_sf"/>
</dbReference>
<dbReference type="GO" id="GO:0019894">
    <property type="term" value="F:kinesin binding"/>
    <property type="evidence" value="ECO:0007669"/>
    <property type="project" value="TreeGrafter"/>
</dbReference>
<sequence length="262" mass="29990">MHRILSITLLFLLAAAGVQAQRLPERSLVRKGNRQYNKGEYEASIGRYEEALKAAPGQFEASYNLGNALYKAERFDRAEQTMMQAAADSLRSDTERAEAFYNLGNAQFKQQKYKEALESYKQSLRLNPADMEAKYNYAYTKRLLDQDQNGGGGNDQQNQNQDQNQQDQQNQQQQNQGQNQNQDQKQDQQDQNQDQQNQDRNPQNQNGKPDQQEQGEGQPTPSGISPQEQEQMLDAIQAQEDKTQEKLKEKAKGVVVRGKKNW</sequence>
<dbReference type="Proteomes" id="UP000886844">
    <property type="component" value="Unassembled WGS sequence"/>
</dbReference>
<feature type="repeat" description="TPR" evidence="1">
    <location>
        <begin position="97"/>
        <end position="130"/>
    </location>
</feature>
<dbReference type="GO" id="GO:0005814">
    <property type="term" value="C:centriole"/>
    <property type="evidence" value="ECO:0007669"/>
    <property type="project" value="TreeGrafter"/>
</dbReference>
<accession>A0A9D1Z1Z5</accession>
<dbReference type="EMBL" id="DXDA01000068">
    <property type="protein sequence ID" value="HIY69516.1"/>
    <property type="molecule type" value="Genomic_DNA"/>
</dbReference>
<feature type="compositionally biased region" description="Low complexity" evidence="2">
    <location>
        <begin position="155"/>
        <end position="207"/>
    </location>
</feature>
<dbReference type="PANTHER" id="PTHR44117">
    <property type="entry name" value="INTRAFLAGELLAR TRANSPORT PROTEIN 88 HOMOLOG"/>
    <property type="match status" value="1"/>
</dbReference>
<feature type="compositionally biased region" description="Polar residues" evidence="2">
    <location>
        <begin position="208"/>
        <end position="230"/>
    </location>
</feature>
<dbReference type="PROSITE" id="PS50293">
    <property type="entry name" value="TPR_REGION"/>
    <property type="match status" value="1"/>
</dbReference>
<keyword evidence="1" id="KW-0802">TPR repeat</keyword>
<organism evidence="4 5">
    <name type="scientific">Candidatus Alistipes intestinigallinarum</name>
    <dbReference type="NCBI Taxonomy" id="2838440"/>
    <lineage>
        <taxon>Bacteria</taxon>
        <taxon>Pseudomonadati</taxon>
        <taxon>Bacteroidota</taxon>
        <taxon>Bacteroidia</taxon>
        <taxon>Bacteroidales</taxon>
        <taxon>Rikenellaceae</taxon>
        <taxon>Alistipes</taxon>
    </lineage>
</organism>
<reference evidence="4" key="1">
    <citation type="journal article" date="2021" name="PeerJ">
        <title>Extensive microbial diversity within the chicken gut microbiome revealed by metagenomics and culture.</title>
        <authorList>
            <person name="Gilroy R."/>
            <person name="Ravi A."/>
            <person name="Getino M."/>
            <person name="Pursley I."/>
            <person name="Horton D.L."/>
            <person name="Alikhan N.F."/>
            <person name="Baker D."/>
            <person name="Gharbi K."/>
            <person name="Hall N."/>
            <person name="Watson M."/>
            <person name="Adriaenssens E.M."/>
            <person name="Foster-Nyarko E."/>
            <person name="Jarju S."/>
            <person name="Secka A."/>
            <person name="Antonio M."/>
            <person name="Oren A."/>
            <person name="Chaudhuri R.R."/>
            <person name="La Ragione R."/>
            <person name="Hildebrand F."/>
            <person name="Pallen M.J."/>
        </authorList>
    </citation>
    <scope>NUCLEOTIDE SEQUENCE</scope>
    <source>
        <strain evidence="4">5134</strain>
    </source>
</reference>
<dbReference type="Pfam" id="PF00515">
    <property type="entry name" value="TPR_1"/>
    <property type="match status" value="1"/>
</dbReference>
<evidence type="ECO:0000256" key="1">
    <source>
        <dbReference type="PROSITE-ProRule" id="PRU00339"/>
    </source>
</evidence>
<evidence type="ECO:0000256" key="2">
    <source>
        <dbReference type="SAM" id="MobiDB-lite"/>
    </source>
</evidence>
<feature type="region of interest" description="Disordered" evidence="2">
    <location>
        <begin position="145"/>
        <end position="262"/>
    </location>
</feature>
<feature type="signal peptide" evidence="3">
    <location>
        <begin position="1"/>
        <end position="20"/>
    </location>
</feature>
<dbReference type="Pfam" id="PF13432">
    <property type="entry name" value="TPR_16"/>
    <property type="match status" value="1"/>
</dbReference>
<feature type="repeat" description="TPR" evidence="1">
    <location>
        <begin position="25"/>
        <end position="58"/>
    </location>
</feature>
<protein>
    <submittedName>
        <fullName evidence="4">Tetratricopeptide repeat protein</fullName>
    </submittedName>
</protein>